<name>A0ABQ4ET56_9ACTN</name>
<dbReference type="PANTHER" id="PTHR44846">
    <property type="entry name" value="MANNOSYL-D-GLYCERATE TRANSPORT/METABOLISM SYSTEM REPRESSOR MNGR-RELATED"/>
    <property type="match status" value="1"/>
</dbReference>
<keyword evidence="6" id="KW-1185">Reference proteome</keyword>
<evidence type="ECO:0000259" key="4">
    <source>
        <dbReference type="PROSITE" id="PS50949"/>
    </source>
</evidence>
<proteinExistence type="predicted"/>
<dbReference type="Gene3D" id="3.40.1410.10">
    <property type="entry name" value="Chorismate lyase-like"/>
    <property type="match status" value="1"/>
</dbReference>
<organism evidence="5 6">
    <name type="scientific">Plantactinospora mayteni</name>
    <dbReference type="NCBI Taxonomy" id="566021"/>
    <lineage>
        <taxon>Bacteria</taxon>
        <taxon>Bacillati</taxon>
        <taxon>Actinomycetota</taxon>
        <taxon>Actinomycetes</taxon>
        <taxon>Micromonosporales</taxon>
        <taxon>Micromonosporaceae</taxon>
        <taxon>Plantactinospora</taxon>
    </lineage>
</organism>
<evidence type="ECO:0000313" key="5">
    <source>
        <dbReference type="EMBL" id="GIG97846.1"/>
    </source>
</evidence>
<dbReference type="PROSITE" id="PS50949">
    <property type="entry name" value="HTH_GNTR"/>
    <property type="match status" value="1"/>
</dbReference>
<sequence>MNGGAIVASAGDGRPRHEQIAADIRAQIMAGEFPPGTQLPSIPTLVARYQAATATVQRALGALKAEGSVYSETGRGVYVRDRQPLVVEAAAYITPTQGGYEYRLIDVAEVVPPGEVAQALDSGEDLAVMRHRLLLRGNEPVELSWSYYPATIARGTELARRRKIAGGAARVLADNGHRQRDLHDRISARMPTTEEVEALALPPYVPVIRQFRVIRDESGRPVEVSILIKGSHLHELQHRQDIPPES</sequence>
<dbReference type="EMBL" id="BONX01000030">
    <property type="protein sequence ID" value="GIG97846.1"/>
    <property type="molecule type" value="Genomic_DNA"/>
</dbReference>
<dbReference type="SMART" id="SM00866">
    <property type="entry name" value="UTRA"/>
    <property type="match status" value="1"/>
</dbReference>
<dbReference type="InterPro" id="IPR036390">
    <property type="entry name" value="WH_DNA-bd_sf"/>
</dbReference>
<dbReference type="Pfam" id="PF07702">
    <property type="entry name" value="UTRA"/>
    <property type="match status" value="1"/>
</dbReference>
<dbReference type="CDD" id="cd07377">
    <property type="entry name" value="WHTH_GntR"/>
    <property type="match status" value="1"/>
</dbReference>
<dbReference type="PANTHER" id="PTHR44846:SF17">
    <property type="entry name" value="GNTR-FAMILY TRANSCRIPTIONAL REGULATOR"/>
    <property type="match status" value="1"/>
</dbReference>
<accession>A0ABQ4ET56</accession>
<evidence type="ECO:0000256" key="2">
    <source>
        <dbReference type="ARBA" id="ARBA00023125"/>
    </source>
</evidence>
<dbReference type="Proteomes" id="UP000621500">
    <property type="component" value="Unassembled WGS sequence"/>
</dbReference>
<dbReference type="InterPro" id="IPR036388">
    <property type="entry name" value="WH-like_DNA-bd_sf"/>
</dbReference>
<protein>
    <submittedName>
        <fullName evidence="5">Phosphonate metabolism transcriptional regulator PhnF</fullName>
    </submittedName>
</protein>
<dbReference type="Gene3D" id="1.10.10.10">
    <property type="entry name" value="Winged helix-like DNA-binding domain superfamily/Winged helix DNA-binding domain"/>
    <property type="match status" value="1"/>
</dbReference>
<feature type="domain" description="HTH gntR-type" evidence="4">
    <location>
        <begin position="14"/>
        <end position="82"/>
    </location>
</feature>
<reference evidence="5 6" key="1">
    <citation type="submission" date="2021-01" db="EMBL/GenBank/DDBJ databases">
        <title>Whole genome shotgun sequence of Plantactinospora mayteni NBRC 109088.</title>
        <authorList>
            <person name="Komaki H."/>
            <person name="Tamura T."/>
        </authorList>
    </citation>
    <scope>NUCLEOTIDE SEQUENCE [LARGE SCALE GENOMIC DNA]</scope>
    <source>
        <strain evidence="5 6">NBRC 109088</strain>
    </source>
</reference>
<gene>
    <name evidence="5" type="ORF">Pma05_44190</name>
</gene>
<dbReference type="SMART" id="SM00345">
    <property type="entry name" value="HTH_GNTR"/>
    <property type="match status" value="1"/>
</dbReference>
<dbReference type="InterPro" id="IPR011663">
    <property type="entry name" value="UTRA"/>
</dbReference>
<dbReference type="InterPro" id="IPR050679">
    <property type="entry name" value="Bact_HTH_transcr_reg"/>
</dbReference>
<evidence type="ECO:0000256" key="1">
    <source>
        <dbReference type="ARBA" id="ARBA00023015"/>
    </source>
</evidence>
<dbReference type="Pfam" id="PF00392">
    <property type="entry name" value="GntR"/>
    <property type="match status" value="1"/>
</dbReference>
<dbReference type="InterPro" id="IPR028978">
    <property type="entry name" value="Chorismate_lyase_/UTRA_dom_sf"/>
</dbReference>
<evidence type="ECO:0000256" key="3">
    <source>
        <dbReference type="ARBA" id="ARBA00023163"/>
    </source>
</evidence>
<keyword evidence="2" id="KW-0238">DNA-binding</keyword>
<dbReference type="SUPFAM" id="SSF64288">
    <property type="entry name" value="Chorismate lyase-like"/>
    <property type="match status" value="1"/>
</dbReference>
<dbReference type="SUPFAM" id="SSF46785">
    <property type="entry name" value="Winged helix' DNA-binding domain"/>
    <property type="match status" value="1"/>
</dbReference>
<dbReference type="InterPro" id="IPR000524">
    <property type="entry name" value="Tscrpt_reg_HTH_GntR"/>
</dbReference>
<comment type="caution">
    <text evidence="5">The sequence shown here is derived from an EMBL/GenBank/DDBJ whole genome shotgun (WGS) entry which is preliminary data.</text>
</comment>
<evidence type="ECO:0000313" key="6">
    <source>
        <dbReference type="Proteomes" id="UP000621500"/>
    </source>
</evidence>
<keyword evidence="3" id="KW-0804">Transcription</keyword>
<keyword evidence="1" id="KW-0805">Transcription regulation</keyword>